<proteinExistence type="predicted"/>
<dbReference type="InterPro" id="IPR038727">
    <property type="entry name" value="NadR/Ttd14_AAA_dom"/>
</dbReference>
<sequence>MHKYIISGAAGTGKTTLINAINNDGTPTMPEASRQVIMHEQLTGGEGMPWLNVERFSELVFQKTMRQLKENPDAVFCDRSIIDTIAYLKFQHKPIQTELTAFPYQKYYHKQVFFALPWEEIYITDPQRPESFSYQKSLSNVLKETYLEYGFELIYLPFESVENRMDFVFDKVCMTIKIK</sequence>
<comment type="caution">
    <text evidence="2">The sequence shown here is derived from an EMBL/GenBank/DDBJ whole genome shotgun (WGS) entry which is preliminary data.</text>
</comment>
<reference evidence="2 3" key="1">
    <citation type="submission" date="2020-04" db="EMBL/GenBank/DDBJ databases">
        <title>Flammeovirga sp. SR4, a novel species isolated from seawater.</title>
        <authorList>
            <person name="Wang X."/>
        </authorList>
    </citation>
    <scope>NUCLEOTIDE SEQUENCE [LARGE SCALE GENOMIC DNA]</scope>
    <source>
        <strain evidence="2 3">ATCC 23126</strain>
    </source>
</reference>
<organism evidence="2 3">
    <name type="scientific">Flammeovirga aprica JL-4</name>
    <dbReference type="NCBI Taxonomy" id="694437"/>
    <lineage>
        <taxon>Bacteria</taxon>
        <taxon>Pseudomonadati</taxon>
        <taxon>Bacteroidota</taxon>
        <taxon>Cytophagia</taxon>
        <taxon>Cytophagales</taxon>
        <taxon>Flammeovirgaceae</taxon>
        <taxon>Flammeovirga</taxon>
    </lineage>
</organism>
<protein>
    <submittedName>
        <fullName evidence="2">AAA family ATPase</fullName>
    </submittedName>
</protein>
<dbReference type="EMBL" id="JABANE010000044">
    <property type="protein sequence ID" value="NME69571.1"/>
    <property type="molecule type" value="Genomic_DNA"/>
</dbReference>
<name>A0A7X9RVP8_9BACT</name>
<gene>
    <name evidence="2" type="ORF">HHU12_16455</name>
</gene>
<keyword evidence="3" id="KW-1185">Reference proteome</keyword>
<dbReference type="RefSeq" id="WP_169657841.1">
    <property type="nucleotide sequence ID" value="NZ_JABANE010000044.1"/>
</dbReference>
<evidence type="ECO:0000259" key="1">
    <source>
        <dbReference type="Pfam" id="PF13521"/>
    </source>
</evidence>
<dbReference type="InterPro" id="IPR027417">
    <property type="entry name" value="P-loop_NTPase"/>
</dbReference>
<dbReference type="AlphaFoldDB" id="A0A7X9RVP8"/>
<evidence type="ECO:0000313" key="2">
    <source>
        <dbReference type="EMBL" id="NME69571.1"/>
    </source>
</evidence>
<evidence type="ECO:0000313" key="3">
    <source>
        <dbReference type="Proteomes" id="UP000576082"/>
    </source>
</evidence>
<feature type="domain" description="NadR/Ttd14 AAA" evidence="1">
    <location>
        <begin position="3"/>
        <end position="164"/>
    </location>
</feature>
<dbReference type="Gene3D" id="3.40.50.300">
    <property type="entry name" value="P-loop containing nucleotide triphosphate hydrolases"/>
    <property type="match status" value="1"/>
</dbReference>
<accession>A0A7X9RVP8</accession>
<dbReference type="SUPFAM" id="SSF52540">
    <property type="entry name" value="P-loop containing nucleoside triphosphate hydrolases"/>
    <property type="match status" value="1"/>
</dbReference>
<dbReference type="Proteomes" id="UP000576082">
    <property type="component" value="Unassembled WGS sequence"/>
</dbReference>
<dbReference type="Pfam" id="PF13521">
    <property type="entry name" value="AAA_28"/>
    <property type="match status" value="1"/>
</dbReference>